<gene>
    <name evidence="2" type="primary">ORF221812</name>
</gene>
<dbReference type="Gene3D" id="2.60.40.10">
    <property type="entry name" value="Immunoglobulins"/>
    <property type="match status" value="2"/>
</dbReference>
<feature type="domain" description="Fibronectin type-III" evidence="1">
    <location>
        <begin position="48"/>
        <end position="89"/>
    </location>
</feature>
<dbReference type="SUPFAM" id="SSF49265">
    <property type="entry name" value="Fibronectin type III"/>
    <property type="match status" value="1"/>
</dbReference>
<dbReference type="InterPro" id="IPR036179">
    <property type="entry name" value="Ig-like_dom_sf"/>
</dbReference>
<dbReference type="PROSITE" id="PS50853">
    <property type="entry name" value="FN3"/>
    <property type="match status" value="1"/>
</dbReference>
<evidence type="ECO:0000313" key="2">
    <source>
        <dbReference type="EMBL" id="CEK99658.1"/>
    </source>
</evidence>
<dbReference type="CDD" id="cd00063">
    <property type="entry name" value="FN3"/>
    <property type="match status" value="1"/>
</dbReference>
<proteinExistence type="predicted"/>
<reference evidence="2" key="1">
    <citation type="submission" date="2014-12" db="EMBL/GenBank/DDBJ databases">
        <title>Insight into the proteome of Arion vulgaris.</title>
        <authorList>
            <person name="Aradska J."/>
            <person name="Bulat T."/>
            <person name="Smidak R."/>
            <person name="Sarate P."/>
            <person name="Gangsoo J."/>
            <person name="Sialana F."/>
            <person name="Bilban M."/>
            <person name="Lubec G."/>
        </authorList>
    </citation>
    <scope>NUCLEOTIDE SEQUENCE</scope>
    <source>
        <tissue evidence="2">Skin</tissue>
    </source>
</reference>
<protein>
    <recommendedName>
        <fullName evidence="1">Fibronectin type-III domain-containing protein</fullName>
    </recommendedName>
</protein>
<dbReference type="InterPro" id="IPR003961">
    <property type="entry name" value="FN3_dom"/>
</dbReference>
<dbReference type="InterPro" id="IPR013783">
    <property type="entry name" value="Ig-like_fold"/>
</dbReference>
<sequence>GVDNAVITSNGSLMITYLQGKNSGKYECVVTSAGGNDQRVATLDVIYLPDPPVITQVSLNDNIPNSVLITWTQGYDGDTPITKFIIQSR</sequence>
<organism evidence="2">
    <name type="scientific">Arion vulgaris</name>
    <dbReference type="NCBI Taxonomy" id="1028688"/>
    <lineage>
        <taxon>Eukaryota</taxon>
        <taxon>Metazoa</taxon>
        <taxon>Spiralia</taxon>
        <taxon>Lophotrochozoa</taxon>
        <taxon>Mollusca</taxon>
        <taxon>Gastropoda</taxon>
        <taxon>Heterobranchia</taxon>
        <taxon>Euthyneura</taxon>
        <taxon>Panpulmonata</taxon>
        <taxon>Eupulmonata</taxon>
        <taxon>Stylommatophora</taxon>
        <taxon>Helicina</taxon>
        <taxon>Arionoidea</taxon>
        <taxon>Arionidae</taxon>
        <taxon>Arion</taxon>
    </lineage>
</organism>
<feature type="non-terminal residue" evidence="2">
    <location>
        <position position="1"/>
    </location>
</feature>
<dbReference type="EMBL" id="HACG01052787">
    <property type="protein sequence ID" value="CEK99658.1"/>
    <property type="molecule type" value="Transcribed_RNA"/>
</dbReference>
<name>A0A0B7C376_9EUPU</name>
<accession>A0A0B7C376</accession>
<dbReference type="AlphaFoldDB" id="A0A0B7C376"/>
<feature type="non-terminal residue" evidence="2">
    <location>
        <position position="89"/>
    </location>
</feature>
<evidence type="ECO:0000259" key="1">
    <source>
        <dbReference type="PROSITE" id="PS50853"/>
    </source>
</evidence>
<dbReference type="SUPFAM" id="SSF48726">
    <property type="entry name" value="Immunoglobulin"/>
    <property type="match status" value="1"/>
</dbReference>
<dbReference type="InterPro" id="IPR036116">
    <property type="entry name" value="FN3_sf"/>
</dbReference>